<comment type="caution">
    <text evidence="2">The sequence shown here is derived from an EMBL/GenBank/DDBJ whole genome shotgun (WGS) entry which is preliminary data.</text>
</comment>
<evidence type="ECO:0000313" key="2">
    <source>
        <dbReference type="EMBL" id="TNN71066.1"/>
    </source>
</evidence>
<gene>
    <name evidence="2" type="ORF">EYF80_018727</name>
</gene>
<dbReference type="AlphaFoldDB" id="A0A4Z2HZ45"/>
<proteinExistence type="predicted"/>
<dbReference type="EMBL" id="SRLO01000155">
    <property type="protein sequence ID" value="TNN71066.1"/>
    <property type="molecule type" value="Genomic_DNA"/>
</dbReference>
<dbReference type="Proteomes" id="UP000314294">
    <property type="component" value="Unassembled WGS sequence"/>
</dbReference>
<feature type="region of interest" description="Disordered" evidence="1">
    <location>
        <begin position="25"/>
        <end position="66"/>
    </location>
</feature>
<evidence type="ECO:0000313" key="3">
    <source>
        <dbReference type="Proteomes" id="UP000314294"/>
    </source>
</evidence>
<keyword evidence="3" id="KW-1185">Reference proteome</keyword>
<reference evidence="2 3" key="1">
    <citation type="submission" date="2019-03" db="EMBL/GenBank/DDBJ databases">
        <title>First draft genome of Liparis tanakae, snailfish: a comprehensive survey of snailfish specific genes.</title>
        <authorList>
            <person name="Kim W."/>
            <person name="Song I."/>
            <person name="Jeong J.-H."/>
            <person name="Kim D."/>
            <person name="Kim S."/>
            <person name="Ryu S."/>
            <person name="Song J.Y."/>
            <person name="Lee S.K."/>
        </authorList>
    </citation>
    <scope>NUCLEOTIDE SEQUENCE [LARGE SCALE GENOMIC DNA]</scope>
    <source>
        <tissue evidence="2">Muscle</tissue>
    </source>
</reference>
<accession>A0A4Z2HZ45</accession>
<evidence type="ECO:0000256" key="1">
    <source>
        <dbReference type="SAM" id="MobiDB-lite"/>
    </source>
</evidence>
<protein>
    <submittedName>
        <fullName evidence="2">Uncharacterized protein</fullName>
    </submittedName>
</protein>
<name>A0A4Z2HZ45_9TELE</name>
<organism evidence="2 3">
    <name type="scientific">Liparis tanakae</name>
    <name type="common">Tanaka's snailfish</name>
    <dbReference type="NCBI Taxonomy" id="230148"/>
    <lineage>
        <taxon>Eukaryota</taxon>
        <taxon>Metazoa</taxon>
        <taxon>Chordata</taxon>
        <taxon>Craniata</taxon>
        <taxon>Vertebrata</taxon>
        <taxon>Euteleostomi</taxon>
        <taxon>Actinopterygii</taxon>
        <taxon>Neopterygii</taxon>
        <taxon>Teleostei</taxon>
        <taxon>Neoteleostei</taxon>
        <taxon>Acanthomorphata</taxon>
        <taxon>Eupercaria</taxon>
        <taxon>Perciformes</taxon>
        <taxon>Cottioidei</taxon>
        <taxon>Cottales</taxon>
        <taxon>Liparidae</taxon>
        <taxon>Liparis</taxon>
    </lineage>
</organism>
<sequence length="105" mass="11318">MNPESREDSGVNRYNILYAVLKESGSGQPIGQGVGTKQTSRHTRSGEPRLCSSGGVKPPSRSRPEDIVQKSQYICGRTICSGTSSPGKPIPTWLSTHIPFDLSDT</sequence>